<gene>
    <name evidence="1" type="ORF">DTO96_101857</name>
</gene>
<dbReference type="Gene3D" id="2.60.120.10">
    <property type="entry name" value="Jelly Rolls"/>
    <property type="match status" value="1"/>
</dbReference>
<dbReference type="OrthoDB" id="8265259at2"/>
<dbReference type="Proteomes" id="UP000252182">
    <property type="component" value="Chromosome"/>
</dbReference>
<keyword evidence="2" id="KW-1185">Reference proteome</keyword>
<reference evidence="2" key="1">
    <citation type="submission" date="2018-07" db="EMBL/GenBank/DDBJ databases">
        <authorList>
            <person name="Kim H."/>
        </authorList>
    </citation>
    <scope>NUCLEOTIDE SEQUENCE [LARGE SCALE GENOMIC DNA]</scope>
    <source>
        <strain evidence="2">F02</strain>
    </source>
</reference>
<evidence type="ECO:0008006" key="3">
    <source>
        <dbReference type="Google" id="ProtNLM"/>
    </source>
</evidence>
<name>A0A345DCM8_9BURK</name>
<proteinExistence type="predicted"/>
<evidence type="ECO:0000313" key="1">
    <source>
        <dbReference type="EMBL" id="AXF86116.1"/>
    </source>
</evidence>
<dbReference type="KEGG" id="hyf:DTO96_101857"/>
<sequence length="109" mass="11638">MSIPHAVSGQVLNILPAAHELGAKQSTALFKSQELEVIRLILPKDKTMPTHQVAGEITVQCVSGSIEMICNGDIQVLNSGQLLYLSGGVAHSLSSREDAVVLLTIVLHR</sequence>
<dbReference type="AlphaFoldDB" id="A0A345DCM8"/>
<dbReference type="SUPFAM" id="SSF51182">
    <property type="entry name" value="RmlC-like cupins"/>
    <property type="match status" value="1"/>
</dbReference>
<organism evidence="1 2">
    <name type="scientific">Ephemeroptericola cinctiostellae</name>
    <dbReference type="NCBI Taxonomy" id="2268024"/>
    <lineage>
        <taxon>Bacteria</taxon>
        <taxon>Pseudomonadati</taxon>
        <taxon>Pseudomonadota</taxon>
        <taxon>Betaproteobacteria</taxon>
        <taxon>Burkholderiales</taxon>
        <taxon>Burkholderiaceae</taxon>
        <taxon>Ephemeroptericola</taxon>
    </lineage>
</organism>
<protein>
    <recommendedName>
        <fullName evidence="3">Cupin 2 conserved barrel domain-containing protein</fullName>
    </recommendedName>
</protein>
<accession>A0A345DCM8</accession>
<dbReference type="InterPro" id="IPR011051">
    <property type="entry name" value="RmlC_Cupin_sf"/>
</dbReference>
<dbReference type="EMBL" id="CP031124">
    <property type="protein sequence ID" value="AXF86116.1"/>
    <property type="molecule type" value="Genomic_DNA"/>
</dbReference>
<dbReference type="InterPro" id="IPR014710">
    <property type="entry name" value="RmlC-like_jellyroll"/>
</dbReference>
<evidence type="ECO:0000313" key="2">
    <source>
        <dbReference type="Proteomes" id="UP000252182"/>
    </source>
</evidence>